<dbReference type="InterPro" id="IPR011528">
    <property type="entry name" value="NERD"/>
</dbReference>
<keyword evidence="5" id="KW-1185">Reference proteome</keyword>
<organism evidence="4 5">
    <name type="scientific">Anabaena azotica FACHB-119</name>
    <dbReference type="NCBI Taxonomy" id="947527"/>
    <lineage>
        <taxon>Bacteria</taxon>
        <taxon>Bacillati</taxon>
        <taxon>Cyanobacteriota</taxon>
        <taxon>Cyanophyceae</taxon>
        <taxon>Nostocales</taxon>
        <taxon>Nostocaceae</taxon>
        <taxon>Anabaena</taxon>
        <taxon>Anabaena azotica</taxon>
    </lineage>
</organism>
<name>A0ABR8DEN2_9NOST</name>
<dbReference type="RefSeq" id="WP_190480150.1">
    <property type="nucleotide sequence ID" value="NZ_JACJSG010000083.1"/>
</dbReference>
<evidence type="ECO:0000259" key="3">
    <source>
        <dbReference type="Pfam" id="PF08378"/>
    </source>
</evidence>
<proteinExistence type="predicted"/>
<dbReference type="Proteomes" id="UP000661112">
    <property type="component" value="Unassembled WGS sequence"/>
</dbReference>
<comment type="caution">
    <text evidence="4">The sequence shown here is derived from an EMBL/GenBank/DDBJ whole genome shotgun (WGS) entry which is preliminary data.</text>
</comment>
<sequence>MKKITNTNSAGGAIRRQVRNTIGRLTLTGIISFGIGGAVTFDRYNNYWNQTIFRVQTVDFNILSHTLPTKLSYALLKKQPEEVQRTLDSNYSLFGLIVTDSSGQKIVAYSGKNSGKSSSWKAALDPQQLQSHPYDLLLDPPPVYAQWTYSKPQATERTATKFTNQGRVIGRVYYVRGVRPTFQEDMITLLNHPFSGSSRIQTYTTSLIACFGATLLIWSGLEFILYRKRVDQEKAQREAKLAEERQEDLINNNQILQVQLKERIDELQLLQKQINDERNQFEEEADKFNKLNNKLQQEIVKLTESLRDISVKFDKDEELKKQLINLKKSVSEYEERENLLKKLANEAKDKSENLAIEIASLEKELLDNHPLNDFETSILNSLQQNFPDKKVFVQFDVANGNKASMCTDFIVVMNNCCIVIEAKHYLGKIQSIGYPRNTGWVCKTNTQTKNIRACWGRNPYEQVWTYSVSLYGRVRISNENKLPVYGIVIFPTGSFIDDNIKSNISRFYRVTTLDNLKTTIQDLENKARFKNRTGLAYQQILEQLTGIFNKQSA</sequence>
<gene>
    <name evidence="4" type="ORF">H6G83_33160</name>
</gene>
<reference evidence="4 5" key="1">
    <citation type="journal article" date="2020" name="ISME J.">
        <title>Comparative genomics reveals insights into cyanobacterial evolution and habitat adaptation.</title>
        <authorList>
            <person name="Chen M.Y."/>
            <person name="Teng W.K."/>
            <person name="Zhao L."/>
            <person name="Hu C.X."/>
            <person name="Zhou Y.K."/>
            <person name="Han B.P."/>
            <person name="Song L.R."/>
            <person name="Shu W.S."/>
        </authorList>
    </citation>
    <scope>NUCLEOTIDE SEQUENCE [LARGE SCALE GENOMIC DNA]</scope>
    <source>
        <strain evidence="4 5">FACHB-119</strain>
    </source>
</reference>
<evidence type="ECO:0000313" key="5">
    <source>
        <dbReference type="Proteomes" id="UP000661112"/>
    </source>
</evidence>
<evidence type="ECO:0000313" key="4">
    <source>
        <dbReference type="EMBL" id="MBD2505392.1"/>
    </source>
</evidence>
<keyword evidence="2" id="KW-0472">Membrane</keyword>
<keyword evidence="2" id="KW-1133">Transmembrane helix</keyword>
<protein>
    <submittedName>
        <fullName evidence="4">NERD domain-containing protein</fullName>
    </submittedName>
</protein>
<feature type="transmembrane region" description="Helical" evidence="2">
    <location>
        <begin position="21"/>
        <end position="41"/>
    </location>
</feature>
<feature type="coiled-coil region" evidence="1">
    <location>
        <begin position="227"/>
        <end position="364"/>
    </location>
</feature>
<evidence type="ECO:0000256" key="2">
    <source>
        <dbReference type="SAM" id="Phobius"/>
    </source>
</evidence>
<evidence type="ECO:0000256" key="1">
    <source>
        <dbReference type="SAM" id="Coils"/>
    </source>
</evidence>
<feature type="domain" description="NERD" evidence="3">
    <location>
        <begin position="375"/>
        <end position="491"/>
    </location>
</feature>
<keyword evidence="1" id="KW-0175">Coiled coil</keyword>
<dbReference type="Pfam" id="PF08378">
    <property type="entry name" value="NERD"/>
    <property type="match status" value="1"/>
</dbReference>
<accession>A0ABR8DEN2</accession>
<keyword evidence="2" id="KW-0812">Transmembrane</keyword>
<dbReference type="EMBL" id="JACJSG010000083">
    <property type="protein sequence ID" value="MBD2505392.1"/>
    <property type="molecule type" value="Genomic_DNA"/>
</dbReference>